<protein>
    <submittedName>
        <fullName evidence="1">Uncharacterized protein</fullName>
    </submittedName>
</protein>
<keyword evidence="2" id="KW-1185">Reference proteome</keyword>
<dbReference type="PANTHER" id="PTHR36712">
    <property type="entry name" value="TRANSMEMBRANE PROTEIN"/>
    <property type="match status" value="1"/>
</dbReference>
<dbReference type="PANTHER" id="PTHR36712:SF1">
    <property type="entry name" value="TRANSMEMBRANE PROTEIN"/>
    <property type="match status" value="1"/>
</dbReference>
<evidence type="ECO:0000313" key="2">
    <source>
        <dbReference type="Proteomes" id="UP000077755"/>
    </source>
</evidence>
<reference evidence="1" key="2">
    <citation type="submission" date="2022-03" db="EMBL/GenBank/DDBJ databases">
        <title>Draft title - Genomic analysis of global carrot germplasm unveils the trajectory of domestication and the origin of high carotenoid orange carrot.</title>
        <authorList>
            <person name="Iorizzo M."/>
            <person name="Ellison S."/>
            <person name="Senalik D."/>
            <person name="Macko-Podgorni A."/>
            <person name="Grzebelus D."/>
            <person name="Bostan H."/>
            <person name="Rolling W."/>
            <person name="Curaba J."/>
            <person name="Simon P."/>
        </authorList>
    </citation>
    <scope>NUCLEOTIDE SEQUENCE</scope>
    <source>
        <tissue evidence="1">Leaf</tissue>
    </source>
</reference>
<reference evidence="1" key="1">
    <citation type="journal article" date="2016" name="Nat. Genet.">
        <title>A high-quality carrot genome assembly provides new insights into carotenoid accumulation and asterid genome evolution.</title>
        <authorList>
            <person name="Iorizzo M."/>
            <person name="Ellison S."/>
            <person name="Senalik D."/>
            <person name="Zeng P."/>
            <person name="Satapoomin P."/>
            <person name="Huang J."/>
            <person name="Bowman M."/>
            <person name="Iovene M."/>
            <person name="Sanseverino W."/>
            <person name="Cavagnaro P."/>
            <person name="Yildiz M."/>
            <person name="Macko-Podgorni A."/>
            <person name="Moranska E."/>
            <person name="Grzebelus E."/>
            <person name="Grzebelus D."/>
            <person name="Ashrafi H."/>
            <person name="Zheng Z."/>
            <person name="Cheng S."/>
            <person name="Spooner D."/>
            <person name="Van Deynze A."/>
            <person name="Simon P."/>
        </authorList>
    </citation>
    <scope>NUCLEOTIDE SEQUENCE</scope>
    <source>
        <tissue evidence="1">Leaf</tissue>
    </source>
</reference>
<sequence>MRFIDRSREILKVQKIQRIVSHTGFYCFTAVDPAGIELLTNDVKMFIFIVVVVICALGNCFEIEEWGPIKWCVMSDHFTRQGKSPFEYHVHQIFMSELSLRGHIKNIS</sequence>
<name>A0AAF0WW52_DAUCS</name>
<organism evidence="1 2">
    <name type="scientific">Daucus carota subsp. sativus</name>
    <name type="common">Carrot</name>
    <dbReference type="NCBI Taxonomy" id="79200"/>
    <lineage>
        <taxon>Eukaryota</taxon>
        <taxon>Viridiplantae</taxon>
        <taxon>Streptophyta</taxon>
        <taxon>Embryophyta</taxon>
        <taxon>Tracheophyta</taxon>
        <taxon>Spermatophyta</taxon>
        <taxon>Magnoliopsida</taxon>
        <taxon>eudicotyledons</taxon>
        <taxon>Gunneridae</taxon>
        <taxon>Pentapetalae</taxon>
        <taxon>asterids</taxon>
        <taxon>campanulids</taxon>
        <taxon>Apiales</taxon>
        <taxon>Apiaceae</taxon>
        <taxon>Apioideae</taxon>
        <taxon>Scandiceae</taxon>
        <taxon>Daucinae</taxon>
        <taxon>Daucus</taxon>
        <taxon>Daucus sect. Daucus</taxon>
    </lineage>
</organism>
<evidence type="ECO:0000313" key="1">
    <source>
        <dbReference type="EMBL" id="WOG95290.1"/>
    </source>
</evidence>
<dbReference type="AlphaFoldDB" id="A0AAF0WW52"/>
<accession>A0AAF0WW52</accession>
<proteinExistence type="predicted"/>
<dbReference type="Proteomes" id="UP000077755">
    <property type="component" value="Chromosome 4"/>
</dbReference>
<dbReference type="EMBL" id="CP093346">
    <property type="protein sequence ID" value="WOG95290.1"/>
    <property type="molecule type" value="Genomic_DNA"/>
</dbReference>
<gene>
    <name evidence="1" type="ORF">DCAR_0414602</name>
</gene>